<dbReference type="Proteomes" id="UP001501777">
    <property type="component" value="Unassembled WGS sequence"/>
</dbReference>
<dbReference type="Gene3D" id="3.40.50.150">
    <property type="entry name" value="Vaccinia Virus protein VP39"/>
    <property type="match status" value="1"/>
</dbReference>
<dbReference type="InterPro" id="IPR029063">
    <property type="entry name" value="SAM-dependent_MTases_sf"/>
</dbReference>
<feature type="domain" description="Type II methyltransferase M.TaqI-like" evidence="7">
    <location>
        <begin position="677"/>
        <end position="864"/>
    </location>
</feature>
<dbReference type="InterPro" id="IPR050953">
    <property type="entry name" value="N4_N6_ade-DNA_methylase"/>
</dbReference>
<evidence type="ECO:0000256" key="3">
    <source>
        <dbReference type="ARBA" id="ARBA00022679"/>
    </source>
</evidence>
<dbReference type="InterPro" id="IPR011639">
    <property type="entry name" value="MethylTrfase_TaqI-like_dom"/>
</dbReference>
<evidence type="ECO:0000256" key="1">
    <source>
        <dbReference type="ARBA" id="ARBA00011900"/>
    </source>
</evidence>
<dbReference type="RefSeq" id="WP_344405102.1">
    <property type="nucleotide sequence ID" value="NZ_BAAASG010000019.1"/>
</dbReference>
<proteinExistence type="predicted"/>
<dbReference type="PANTHER" id="PTHR33841:SF1">
    <property type="entry name" value="DNA METHYLTRANSFERASE A"/>
    <property type="match status" value="1"/>
</dbReference>
<accession>A0ABN3N7F9</accession>
<evidence type="ECO:0000256" key="2">
    <source>
        <dbReference type="ARBA" id="ARBA00022603"/>
    </source>
</evidence>
<dbReference type="SUPFAM" id="SSF53335">
    <property type="entry name" value="S-adenosyl-L-methionine-dependent methyltransferases"/>
    <property type="match status" value="1"/>
</dbReference>
<evidence type="ECO:0000256" key="5">
    <source>
        <dbReference type="ARBA" id="ARBA00047942"/>
    </source>
</evidence>
<keyword evidence="9" id="KW-1185">Reference proteome</keyword>
<evidence type="ECO:0000313" key="8">
    <source>
        <dbReference type="EMBL" id="GAA2513652.1"/>
    </source>
</evidence>
<gene>
    <name evidence="8" type="ORF">GCM10010276_71870</name>
</gene>
<dbReference type="Pfam" id="PF07669">
    <property type="entry name" value="Eco57I"/>
    <property type="match status" value="1"/>
</dbReference>
<keyword evidence="2" id="KW-0489">Methyltransferase</keyword>
<sequence length="1357" mass="149274">MLLQECAESFLEAFEGRALGWAKPVGAPAALETVRVLFGEGQHSLEVAVAYAVGSGSRPKADELRTLWKKRQANRPSPVLLVTLYAGVDGAPLAALIGTTGDPAPVVDLAVDRVERISLAALAESDRHAAARTVDRLLAGLKDQLVPGLVNSGLFASHELRTGVPARDDWSTARTAARPSLGLQGMALVRSLGFDAAPRGAAAHLLTHQGQSRAIAVLLNEGEVFERPTHRFDALSPVAHGLALAAREALSWLIVLRGTQIRLYPTRPDIGVGRKGQAETYTELDLALLSDEEAAYLILLFGPDALGPGGTVEQILRASQNFAADLGKRLRERIYEDVVPGLALAVVARSQPRTDEELAEVYHQSLIILFRLLFLAYAEDRGLLPYGRNPRYDRHAVKTLAKDFAAEPDQVFDEGQTALWDSLVTVWHAVDEGNRNWDVPAYNGGLFSRDAVTNPSGAAIGQMQLSDAEFGPVLRSLLVDDGDDGTRGPVDFRSLTVREFGTIYEGLLESSLSIAPTALKLDSKGNYLPAQATDAIEVPQGQVYFHNKSGSRKSTGSYFTKSFAVERLLDSALEPALDTHLQRVRELIEAADDAAAAQMFFDFRVADLSMGSGHFLVAAIDRIEARFTTFLAEHPIAEVTDELTRLAQLAYEALGEQAEHAEIDPGALLRRQIARRCLYGLDLNLMAVELARLGVWIHTFVPGLPMSALDHGLIVGNSLVGIGTVEEVLSVLDPDTGGGTVSIFEEQIKDALGTARDRLVRVARTAEATKQEVREARAAHTQAMEDAQDARALFDAAVAIRLGFINRPATPEEAIRAANAPSVRARMAESGVKHFPVQFPEVFLRDRPGFDVLLGNPPWEKLQVEEHSFYSLHFPGLRSLTQAQAEQEIARIRKERPDLAEEYERQTEVMQTVKTALAAGPYPGLTAGRPDLYKAFAWRMWDLVRKGGHIGVVLPRKALEASGMKDWRQAVLREATFSDVTTLTNTARWVFDDVHPQYTVGLIALRADRTPAKGRTLPLRGPFHNLASFQDGIKVSTDGLSVDDLLDWSDTAAFPLLPDADALRVFLAIREHPRLDQDAPGWSVRGLRELNATDDKKHFLFEQRDGLWPVYKGESFERWNPETGTVYAWADPKHIKAVLQARRVNQIRLKRSAFYRMSPDWAADPKTLPCAAPRIAWRDVARATDSRTLVAALVPPDTILIHLAYYLFWREGGPRQQAYALGVLSAMPFDWFARQMVESHVTIEFMRAAPIPRFEEGAPLCERVVHIAARLAAVDGRYASWAAEAGVPIGSVTAEDERDELIAELDAVTAHLYGLSKNDLERIFTTFHRGWAYQGRLSAALAHFERWTGQIKEGETA</sequence>
<dbReference type="EMBL" id="BAAASG010000019">
    <property type="protein sequence ID" value="GAA2513652.1"/>
    <property type="molecule type" value="Genomic_DNA"/>
</dbReference>
<dbReference type="PANTHER" id="PTHR33841">
    <property type="entry name" value="DNA METHYLTRANSFERASE YEEA-RELATED"/>
    <property type="match status" value="1"/>
</dbReference>
<dbReference type="EC" id="2.1.1.72" evidence="1"/>
<keyword evidence="4" id="KW-0949">S-adenosyl-L-methionine</keyword>
<evidence type="ECO:0000256" key="6">
    <source>
        <dbReference type="SAM" id="Coils"/>
    </source>
</evidence>
<evidence type="ECO:0000256" key="4">
    <source>
        <dbReference type="ARBA" id="ARBA00022691"/>
    </source>
</evidence>
<keyword evidence="6" id="KW-0175">Coiled coil</keyword>
<organism evidence="8 9">
    <name type="scientific">Streptomyces longisporus</name>
    <dbReference type="NCBI Taxonomy" id="1948"/>
    <lineage>
        <taxon>Bacteria</taxon>
        <taxon>Bacillati</taxon>
        <taxon>Actinomycetota</taxon>
        <taxon>Actinomycetes</taxon>
        <taxon>Kitasatosporales</taxon>
        <taxon>Streptomycetaceae</taxon>
        <taxon>Streptomyces</taxon>
    </lineage>
</organism>
<evidence type="ECO:0000259" key="7">
    <source>
        <dbReference type="Pfam" id="PF07669"/>
    </source>
</evidence>
<evidence type="ECO:0000313" key="9">
    <source>
        <dbReference type="Proteomes" id="UP001501777"/>
    </source>
</evidence>
<keyword evidence="3" id="KW-0808">Transferase</keyword>
<comment type="catalytic activity">
    <reaction evidence="5">
        <text>a 2'-deoxyadenosine in DNA + S-adenosyl-L-methionine = an N(6)-methyl-2'-deoxyadenosine in DNA + S-adenosyl-L-homocysteine + H(+)</text>
        <dbReference type="Rhea" id="RHEA:15197"/>
        <dbReference type="Rhea" id="RHEA-COMP:12418"/>
        <dbReference type="Rhea" id="RHEA-COMP:12419"/>
        <dbReference type="ChEBI" id="CHEBI:15378"/>
        <dbReference type="ChEBI" id="CHEBI:57856"/>
        <dbReference type="ChEBI" id="CHEBI:59789"/>
        <dbReference type="ChEBI" id="CHEBI:90615"/>
        <dbReference type="ChEBI" id="CHEBI:90616"/>
        <dbReference type="EC" id="2.1.1.72"/>
    </reaction>
</comment>
<reference evidence="8 9" key="1">
    <citation type="journal article" date="2019" name="Int. J. Syst. Evol. Microbiol.">
        <title>The Global Catalogue of Microorganisms (GCM) 10K type strain sequencing project: providing services to taxonomists for standard genome sequencing and annotation.</title>
        <authorList>
            <consortium name="The Broad Institute Genomics Platform"/>
            <consortium name="The Broad Institute Genome Sequencing Center for Infectious Disease"/>
            <person name="Wu L."/>
            <person name="Ma J."/>
        </authorList>
    </citation>
    <scope>NUCLEOTIDE SEQUENCE [LARGE SCALE GENOMIC DNA]</scope>
    <source>
        <strain evidence="8 9">JCM 4395</strain>
    </source>
</reference>
<dbReference type="PRINTS" id="PR00507">
    <property type="entry name" value="N12N6MTFRASE"/>
</dbReference>
<comment type="caution">
    <text evidence="8">The sequence shown here is derived from an EMBL/GenBank/DDBJ whole genome shotgun (WGS) entry which is preliminary data.</text>
</comment>
<name>A0ABN3N7F9_STRLO</name>
<feature type="coiled-coil region" evidence="6">
    <location>
        <begin position="759"/>
        <end position="790"/>
    </location>
</feature>
<protein>
    <recommendedName>
        <fullName evidence="1">site-specific DNA-methyltransferase (adenine-specific)</fullName>
        <ecNumber evidence="1">2.1.1.72</ecNumber>
    </recommendedName>
</protein>